<dbReference type="Proteomes" id="UP000255515">
    <property type="component" value="Unassembled WGS sequence"/>
</dbReference>
<proteinExistence type="predicted"/>
<gene>
    <name evidence="1" type="ORF">NCTC11661_01545</name>
</gene>
<protein>
    <submittedName>
        <fullName evidence="1">Protein of uncharacterized function (DUF2931)</fullName>
    </submittedName>
</protein>
<dbReference type="Pfam" id="PF11153">
    <property type="entry name" value="DUF2931"/>
    <property type="match status" value="1"/>
</dbReference>
<evidence type="ECO:0000313" key="2">
    <source>
        <dbReference type="Proteomes" id="UP000255515"/>
    </source>
</evidence>
<reference evidence="1 2" key="1">
    <citation type="submission" date="2018-06" db="EMBL/GenBank/DDBJ databases">
        <authorList>
            <consortium name="Pathogen Informatics"/>
            <person name="Doyle S."/>
        </authorList>
    </citation>
    <scope>NUCLEOTIDE SEQUENCE [LARGE SCALE GENOMIC DNA]</scope>
    <source>
        <strain evidence="1 2">NCTC11661</strain>
    </source>
</reference>
<dbReference type="EMBL" id="UFTJ01000003">
    <property type="protein sequence ID" value="SUV52407.1"/>
    <property type="molecule type" value="Genomic_DNA"/>
</dbReference>
<dbReference type="InterPro" id="IPR021326">
    <property type="entry name" value="DUF2931"/>
</dbReference>
<sequence length="372" mass="43686">MYQVYYLPLNAKEKFKMVKKINILTALLLLFSAVQCQEKKINMENLPEYNVMISHPDNKYRVEFVSDRIKTLEGVTAHLPYGGTSGEWGDSGKGWTEQYGTPIGADIVYYTPYENTFYHLDVDFPVEKMKDLVSRAYASSYADVYKKPLEEYIISKKMIRFASYNNPYESISDLIFGFAPKGTVVVWVWYGGGTKIEIGRYQAKPIAEDEKLKKWFSSKYVVSREEVLKDYFNPDASPEQWNSYRNRYNWRPVFSPNNTQIRIFWSNIDYYNAERERLLRPFILNPKNRVRAIPREIQILYKAVDKKMYEALIFFDWKTTQDALKKLNNTPANLEIKIADDNNSIEVYLNNQPLKTDSIRIFSTDIKFPDVE</sequence>
<organism evidence="1 2">
    <name type="scientific">Bergeyella zoohelcum</name>
    <dbReference type="NCBI Taxonomy" id="1015"/>
    <lineage>
        <taxon>Bacteria</taxon>
        <taxon>Pseudomonadati</taxon>
        <taxon>Bacteroidota</taxon>
        <taxon>Flavobacteriia</taxon>
        <taxon>Flavobacteriales</taxon>
        <taxon>Weeksellaceae</taxon>
        <taxon>Bergeyella</taxon>
    </lineage>
</organism>
<accession>A0A380ZSR8</accession>
<name>A0A380ZSR8_9FLAO</name>
<dbReference type="AlphaFoldDB" id="A0A380ZSR8"/>
<evidence type="ECO:0000313" key="1">
    <source>
        <dbReference type="EMBL" id="SUV52407.1"/>
    </source>
</evidence>